<dbReference type="Proteomes" id="UP000028501">
    <property type="component" value="Chromosome"/>
</dbReference>
<proteinExistence type="predicted"/>
<gene>
    <name evidence="1" type="ORF">AFULGI_00019820</name>
</gene>
<dbReference type="SMR" id="A0A075WG15"/>
<evidence type="ECO:0000313" key="2">
    <source>
        <dbReference type="Proteomes" id="UP000028501"/>
    </source>
</evidence>
<sequence>MDIQTRKSILWDAFEELKTRWGADEKFLERVEEEELTVDGLPESKVRDLIELREKYQLDELEFLFIVGTAVGLYQGQKQVKEILQRRMSALNEFVSSLVGREL</sequence>
<dbReference type="EMBL" id="CP006577">
    <property type="protein sequence ID" value="AIG98732.1"/>
    <property type="molecule type" value="Genomic_DNA"/>
</dbReference>
<reference evidence="1 2" key="1">
    <citation type="submission" date="2013-07" db="EMBL/GenBank/DDBJ databases">
        <title>Genome of Archaeoglobus fulgidus.</title>
        <authorList>
            <person name="Fiebig A."/>
            <person name="Birkeland N.-K."/>
        </authorList>
    </citation>
    <scope>NUCLEOTIDE SEQUENCE [LARGE SCALE GENOMIC DNA]</scope>
    <source>
        <strain evidence="1 2">DSM 8774</strain>
    </source>
</reference>
<name>A0A075WG15_ARCFL</name>
<dbReference type="HOGENOM" id="CLU_2257214_0_0_2"/>
<dbReference type="KEGG" id="afg:AFULGI_00019820"/>
<organism evidence="1 2">
    <name type="scientific">Archaeoglobus fulgidus DSM 8774</name>
    <dbReference type="NCBI Taxonomy" id="1344584"/>
    <lineage>
        <taxon>Archaea</taxon>
        <taxon>Methanobacteriati</taxon>
        <taxon>Methanobacteriota</taxon>
        <taxon>Archaeoglobi</taxon>
        <taxon>Archaeoglobales</taxon>
        <taxon>Archaeoglobaceae</taxon>
        <taxon>Archaeoglobus</taxon>
    </lineage>
</organism>
<dbReference type="AlphaFoldDB" id="A0A075WG15"/>
<dbReference type="GeneID" id="24795475"/>
<protein>
    <submittedName>
        <fullName evidence="1">Uncharacterized protein</fullName>
    </submittedName>
</protein>
<evidence type="ECO:0000313" key="1">
    <source>
        <dbReference type="EMBL" id="AIG98732.1"/>
    </source>
</evidence>
<dbReference type="RefSeq" id="WP_010879227.1">
    <property type="nucleotide sequence ID" value="NZ_CP006577.1"/>
</dbReference>
<accession>A0A075WG15</accession>